<dbReference type="Proteomes" id="UP000238308">
    <property type="component" value="Unassembled WGS sequence"/>
</dbReference>
<keyword evidence="5" id="KW-0963">Cytoplasm</keyword>
<keyword evidence="7" id="KW-1185">Reference proteome</keyword>
<protein>
    <recommendedName>
        <fullName evidence="5">3-deoxy-manno-octulosonate cytidylyltransferase</fullName>
        <ecNumber evidence="5">2.7.7.38</ecNumber>
    </recommendedName>
    <alternativeName>
        <fullName evidence="5">CMP-2-keto-3-deoxyoctulosonic acid synthase</fullName>
        <shortName evidence="5">CKS</shortName>
        <shortName evidence="5">CMP-KDO synthase</shortName>
    </alternativeName>
</protein>
<evidence type="ECO:0000313" key="6">
    <source>
        <dbReference type="EMBL" id="PRY99110.1"/>
    </source>
</evidence>
<evidence type="ECO:0000256" key="2">
    <source>
        <dbReference type="ARBA" id="ARBA00022679"/>
    </source>
</evidence>
<comment type="similarity">
    <text evidence="5">Belongs to the KdsB family.</text>
</comment>
<accession>A0A2T0XJQ2</accession>
<dbReference type="Pfam" id="PF02348">
    <property type="entry name" value="CTP_transf_3"/>
    <property type="match status" value="1"/>
</dbReference>
<dbReference type="EC" id="2.7.7.38" evidence="5"/>
<gene>
    <name evidence="5" type="primary">kdsB</name>
    <name evidence="6" type="ORF">BCM14_0549</name>
</gene>
<dbReference type="NCBIfam" id="NF009905">
    <property type="entry name" value="PRK13368.1"/>
    <property type="match status" value="1"/>
</dbReference>
<reference evidence="6 7" key="1">
    <citation type="submission" date="2018-03" db="EMBL/GenBank/DDBJ databases">
        <title>Genomic Encyclopedia of Type Strains, Phase III (KMG-III): the genomes of soil and plant-associated and newly described type strains.</title>
        <authorList>
            <person name="Whitman W."/>
        </authorList>
    </citation>
    <scope>NUCLEOTIDE SEQUENCE [LARGE SCALE GENOMIC DNA]</scope>
    <source>
        <strain evidence="6 7">MWH-P2sevCIIIb</strain>
    </source>
</reference>
<keyword evidence="4 5" id="KW-0448">Lipopolysaccharide biosynthesis</keyword>
<dbReference type="GO" id="GO:0033468">
    <property type="term" value="P:CMP-keto-3-deoxy-D-manno-octulosonic acid biosynthetic process"/>
    <property type="evidence" value="ECO:0007669"/>
    <property type="project" value="UniProtKB-UniRule"/>
</dbReference>
<comment type="pathway">
    <text evidence="5">Nucleotide-sugar biosynthesis; CMP-3-deoxy-D-manno-octulosonate biosynthesis; CMP-3-deoxy-D-manno-octulosonate from 3-deoxy-D-manno-octulosonate and CTP: step 1/1.</text>
</comment>
<name>A0A2T0XJQ2_9BURK</name>
<comment type="catalytic activity">
    <reaction evidence="5">
        <text>3-deoxy-alpha-D-manno-oct-2-ulosonate + CTP = CMP-3-deoxy-beta-D-manno-octulosonate + diphosphate</text>
        <dbReference type="Rhea" id="RHEA:23448"/>
        <dbReference type="ChEBI" id="CHEBI:33019"/>
        <dbReference type="ChEBI" id="CHEBI:37563"/>
        <dbReference type="ChEBI" id="CHEBI:85986"/>
        <dbReference type="ChEBI" id="CHEBI:85987"/>
        <dbReference type="EC" id="2.7.7.38"/>
    </reaction>
</comment>
<dbReference type="InterPro" id="IPR003329">
    <property type="entry name" value="Cytidylyl_trans"/>
</dbReference>
<dbReference type="InterPro" id="IPR029044">
    <property type="entry name" value="Nucleotide-diphossugar_trans"/>
</dbReference>
<dbReference type="GO" id="GO:0016020">
    <property type="term" value="C:membrane"/>
    <property type="evidence" value="ECO:0007669"/>
    <property type="project" value="UniProtKB-SubCell"/>
</dbReference>
<comment type="function">
    <text evidence="5">Activates KDO (a required 8-carbon sugar) for incorporation into bacterial lipopolysaccharide in Gram-negative bacteria.</text>
</comment>
<dbReference type="GO" id="GO:0005829">
    <property type="term" value="C:cytosol"/>
    <property type="evidence" value="ECO:0007669"/>
    <property type="project" value="TreeGrafter"/>
</dbReference>
<dbReference type="PANTHER" id="PTHR42866:SF2">
    <property type="entry name" value="3-DEOXY-MANNO-OCTULOSONATE CYTIDYLYLTRANSFERASE, MITOCHONDRIAL"/>
    <property type="match status" value="1"/>
</dbReference>
<comment type="subcellular location">
    <subcellularLocation>
        <location evidence="5">Cytoplasm</location>
    </subcellularLocation>
    <subcellularLocation>
        <location evidence="1">Membrane</location>
    </subcellularLocation>
</comment>
<dbReference type="PANTHER" id="PTHR42866">
    <property type="entry name" value="3-DEOXY-MANNO-OCTULOSONATE CYTIDYLYLTRANSFERASE"/>
    <property type="match status" value="1"/>
</dbReference>
<evidence type="ECO:0000256" key="4">
    <source>
        <dbReference type="ARBA" id="ARBA00022985"/>
    </source>
</evidence>
<dbReference type="InterPro" id="IPR004528">
    <property type="entry name" value="KdsB"/>
</dbReference>
<evidence type="ECO:0000313" key="7">
    <source>
        <dbReference type="Proteomes" id="UP000238308"/>
    </source>
</evidence>
<evidence type="ECO:0000256" key="3">
    <source>
        <dbReference type="ARBA" id="ARBA00022695"/>
    </source>
</evidence>
<dbReference type="AlphaFoldDB" id="A0A2T0XJQ2"/>
<dbReference type="Gene3D" id="3.90.550.10">
    <property type="entry name" value="Spore Coat Polysaccharide Biosynthesis Protein SpsA, Chain A"/>
    <property type="match status" value="1"/>
</dbReference>
<dbReference type="SUPFAM" id="SSF53448">
    <property type="entry name" value="Nucleotide-diphospho-sugar transferases"/>
    <property type="match status" value="1"/>
</dbReference>
<dbReference type="HAMAP" id="MF_00057">
    <property type="entry name" value="KdsB"/>
    <property type="match status" value="1"/>
</dbReference>
<dbReference type="NCBIfam" id="TIGR00466">
    <property type="entry name" value="kdsB"/>
    <property type="match status" value="1"/>
</dbReference>
<keyword evidence="3 5" id="KW-0548">Nucleotidyltransferase</keyword>
<sequence length="256" mass="27423">MISPFSVIIPARHASTRLPGKMLADLAGVPMVVRVAQRALLSNAGQVVIATDHPDIVAAAAKFDITALLTSTTHLTGTDRLAQAAESLGLGDHDIVVNVQGDEPLIEPAMINAVAQCLADHPNAHIATCAAPIQDAEALFNPNVVKVVCDAKQQALYFSRAPIPWHRDVLANGAKVLAPDLPALHHIGLYAYRCGFLSRFPTLSPGILETIESLEQLRALENGYQIAVKILSTRPFAGVDTEEDLVRVRSILERSV</sequence>
<dbReference type="EMBL" id="PVTV01000011">
    <property type="protein sequence ID" value="PRY99110.1"/>
    <property type="molecule type" value="Genomic_DNA"/>
</dbReference>
<dbReference type="GO" id="GO:0009103">
    <property type="term" value="P:lipopolysaccharide biosynthetic process"/>
    <property type="evidence" value="ECO:0007669"/>
    <property type="project" value="UniProtKB-UniRule"/>
</dbReference>
<comment type="caution">
    <text evidence="6">The sequence shown here is derived from an EMBL/GenBank/DDBJ whole genome shotgun (WGS) entry which is preliminary data.</text>
</comment>
<dbReference type="GO" id="GO:0008690">
    <property type="term" value="F:3-deoxy-manno-octulosonate cytidylyltransferase activity"/>
    <property type="evidence" value="ECO:0007669"/>
    <property type="project" value="UniProtKB-UniRule"/>
</dbReference>
<keyword evidence="2 5" id="KW-0808">Transferase</keyword>
<dbReference type="OrthoDB" id="9815559at2"/>
<dbReference type="CDD" id="cd02517">
    <property type="entry name" value="CMP-KDO-Synthetase"/>
    <property type="match status" value="1"/>
</dbReference>
<evidence type="ECO:0000256" key="1">
    <source>
        <dbReference type="ARBA" id="ARBA00004370"/>
    </source>
</evidence>
<dbReference type="FunFam" id="3.90.550.10:FF:000011">
    <property type="entry name" value="3-deoxy-manno-octulosonate cytidylyltransferase"/>
    <property type="match status" value="1"/>
</dbReference>
<dbReference type="UniPathway" id="UPA00358">
    <property type="reaction ID" value="UER00476"/>
</dbReference>
<dbReference type="NCBIfam" id="NF003952">
    <property type="entry name" value="PRK05450.1-5"/>
    <property type="match status" value="1"/>
</dbReference>
<proteinExistence type="inferred from homology"/>
<organism evidence="6 7">
    <name type="scientific">Jezberella montanilacus</name>
    <dbReference type="NCBI Taxonomy" id="323426"/>
    <lineage>
        <taxon>Bacteria</taxon>
        <taxon>Pseudomonadati</taxon>
        <taxon>Pseudomonadota</taxon>
        <taxon>Betaproteobacteria</taxon>
        <taxon>Burkholderiales</taxon>
        <taxon>Alcaligenaceae</taxon>
        <taxon>Jezberella</taxon>
    </lineage>
</organism>
<evidence type="ECO:0000256" key="5">
    <source>
        <dbReference type="HAMAP-Rule" id="MF_00057"/>
    </source>
</evidence>
<dbReference type="RefSeq" id="WP_106226452.1">
    <property type="nucleotide sequence ID" value="NZ_PVTV01000011.1"/>
</dbReference>